<reference evidence="8" key="1">
    <citation type="submission" date="2023-06" db="EMBL/GenBank/DDBJ databases">
        <title>A Treasure from Seagulls: Isolation and Description of Aciduricobacillus qingdaonensis gen. nov., sp. nov., a Rare Obligately Uric Acid-utilizing Member in the Family Bacillaceae.</title>
        <authorList>
            <person name="Liu W."/>
            <person name="Wang B."/>
        </authorList>
    </citation>
    <scope>NUCLEOTIDE SEQUENCE</scope>
    <source>
        <strain evidence="8">44XB</strain>
    </source>
</reference>
<name>A0ABY9KXW1_9BACI</name>
<comment type="catalytic activity">
    <reaction evidence="6">
        <text>5-carboxymethylaminomethyluridine(34) in tRNA(Leu) + S-adenosyl-L-methionine = 5-carboxymethylaminomethyl-2'-O-methyluridine(34) in tRNA(Leu) + S-adenosyl-L-homocysteine + H(+)</text>
        <dbReference type="Rhea" id="RHEA:43088"/>
        <dbReference type="Rhea" id="RHEA-COMP:10333"/>
        <dbReference type="Rhea" id="RHEA-COMP:10334"/>
        <dbReference type="ChEBI" id="CHEBI:15378"/>
        <dbReference type="ChEBI" id="CHEBI:57856"/>
        <dbReference type="ChEBI" id="CHEBI:59789"/>
        <dbReference type="ChEBI" id="CHEBI:74508"/>
        <dbReference type="ChEBI" id="CHEBI:74511"/>
        <dbReference type="EC" id="2.1.1.207"/>
    </reaction>
</comment>
<dbReference type="GO" id="GO:0008168">
    <property type="term" value="F:methyltransferase activity"/>
    <property type="evidence" value="ECO:0007669"/>
    <property type="project" value="UniProtKB-KW"/>
</dbReference>
<dbReference type="InterPro" id="IPR029026">
    <property type="entry name" value="tRNA_m1G_MTases_N"/>
</dbReference>
<evidence type="ECO:0000259" key="7">
    <source>
        <dbReference type="Pfam" id="PF00588"/>
    </source>
</evidence>
<dbReference type="Proteomes" id="UP001180087">
    <property type="component" value="Chromosome"/>
</dbReference>
<evidence type="ECO:0000256" key="1">
    <source>
        <dbReference type="ARBA" id="ARBA00022490"/>
    </source>
</evidence>
<keyword evidence="9" id="KW-1185">Reference proteome</keyword>
<dbReference type="EMBL" id="CP129113">
    <property type="protein sequence ID" value="WLV25474.1"/>
    <property type="molecule type" value="Genomic_DNA"/>
</dbReference>
<evidence type="ECO:0000256" key="6">
    <source>
        <dbReference type="HAMAP-Rule" id="MF_01885"/>
    </source>
</evidence>
<keyword evidence="2 6" id="KW-0489">Methyltransferase</keyword>
<feature type="binding site" evidence="6">
    <location>
        <position position="104"/>
    </location>
    <ligand>
        <name>S-adenosyl-L-methionine</name>
        <dbReference type="ChEBI" id="CHEBI:59789"/>
    </ligand>
</feature>
<keyword evidence="3 6" id="KW-0808">Transferase</keyword>
<comment type="function">
    <text evidence="6">Could methylate the ribose at the nucleotide 34 wobble position in tRNA.</text>
</comment>
<dbReference type="Pfam" id="PF00588">
    <property type="entry name" value="SpoU_methylase"/>
    <property type="match status" value="1"/>
</dbReference>
<keyword evidence="4 6" id="KW-0949">S-adenosyl-L-methionine</keyword>
<feature type="binding site" evidence="6">
    <location>
        <position position="79"/>
    </location>
    <ligand>
        <name>S-adenosyl-L-methionine</name>
        <dbReference type="ChEBI" id="CHEBI:59789"/>
    </ligand>
</feature>
<comment type="similarity">
    <text evidence="6">Belongs to the class IV-like SAM-binding methyltransferase superfamily. RNA methyltransferase TrmH family. TrmL subfamily.</text>
</comment>
<dbReference type="CDD" id="cd18094">
    <property type="entry name" value="SpoU-like_TrmL"/>
    <property type="match status" value="1"/>
</dbReference>
<feature type="domain" description="tRNA/rRNA methyltransferase SpoU type" evidence="7">
    <location>
        <begin position="3"/>
        <end position="145"/>
    </location>
</feature>
<dbReference type="PANTHER" id="PTHR42971:SF1">
    <property type="entry name" value="TRNA (CYTIDINE(34)-2'-O)-METHYLTRANSFERASE"/>
    <property type="match status" value="1"/>
</dbReference>
<feature type="binding site" evidence="6">
    <location>
        <position position="125"/>
    </location>
    <ligand>
        <name>S-adenosyl-L-methionine</name>
        <dbReference type="ChEBI" id="CHEBI:59789"/>
    </ligand>
</feature>
<evidence type="ECO:0000256" key="2">
    <source>
        <dbReference type="ARBA" id="ARBA00022603"/>
    </source>
</evidence>
<evidence type="ECO:0000256" key="3">
    <source>
        <dbReference type="ARBA" id="ARBA00022679"/>
    </source>
</evidence>
<dbReference type="RefSeq" id="WP_348029264.1">
    <property type="nucleotide sequence ID" value="NZ_CP129113.1"/>
</dbReference>
<organism evidence="8 9">
    <name type="scientific">Aciduricibacillus chroicocephali</name>
    <dbReference type="NCBI Taxonomy" id="3054939"/>
    <lineage>
        <taxon>Bacteria</taxon>
        <taxon>Bacillati</taxon>
        <taxon>Bacillota</taxon>
        <taxon>Bacilli</taxon>
        <taxon>Bacillales</taxon>
        <taxon>Bacillaceae</taxon>
        <taxon>Aciduricibacillus</taxon>
    </lineage>
</organism>
<feature type="binding site" evidence="6">
    <location>
        <position position="133"/>
    </location>
    <ligand>
        <name>S-adenosyl-L-methionine</name>
        <dbReference type="ChEBI" id="CHEBI:59789"/>
    </ligand>
</feature>
<keyword evidence="5 6" id="KW-0819">tRNA processing</keyword>
<keyword evidence="1 6" id="KW-0963">Cytoplasm</keyword>
<dbReference type="GO" id="GO:0032259">
    <property type="term" value="P:methylation"/>
    <property type="evidence" value="ECO:0007669"/>
    <property type="project" value="UniProtKB-KW"/>
</dbReference>
<evidence type="ECO:0000256" key="5">
    <source>
        <dbReference type="ARBA" id="ARBA00022694"/>
    </source>
</evidence>
<gene>
    <name evidence="8" type="ORF">QR721_04490</name>
</gene>
<dbReference type="InterPro" id="IPR001537">
    <property type="entry name" value="SpoU_MeTrfase"/>
</dbReference>
<comment type="catalytic activity">
    <reaction evidence="6">
        <text>cytidine(34) in tRNA + S-adenosyl-L-methionine = 2'-O-methylcytidine(34) in tRNA + S-adenosyl-L-homocysteine + H(+)</text>
        <dbReference type="Rhea" id="RHEA:43084"/>
        <dbReference type="Rhea" id="RHEA-COMP:10331"/>
        <dbReference type="Rhea" id="RHEA-COMP:10332"/>
        <dbReference type="ChEBI" id="CHEBI:15378"/>
        <dbReference type="ChEBI" id="CHEBI:57856"/>
        <dbReference type="ChEBI" id="CHEBI:59789"/>
        <dbReference type="ChEBI" id="CHEBI:74495"/>
        <dbReference type="ChEBI" id="CHEBI:82748"/>
        <dbReference type="EC" id="2.1.1.207"/>
    </reaction>
</comment>
<protein>
    <recommendedName>
        <fullName evidence="6">Putative tRNA (cytidine(34)-2'-O)-methyltransferase</fullName>
        <ecNumber evidence="6">2.1.1.207</ecNumber>
    </recommendedName>
    <alternativeName>
        <fullName evidence="6">tRNA (cytidine/uridine-2'-O-)-methyltransferase</fullName>
    </alternativeName>
</protein>
<comment type="subcellular location">
    <subcellularLocation>
        <location evidence="6">Cytoplasm</location>
    </subcellularLocation>
</comment>
<accession>A0ABY9KXW1</accession>
<dbReference type="SUPFAM" id="SSF75217">
    <property type="entry name" value="alpha/beta knot"/>
    <property type="match status" value="1"/>
</dbReference>
<dbReference type="EC" id="2.1.1.207" evidence="6"/>
<dbReference type="InterPro" id="IPR029028">
    <property type="entry name" value="Alpha/beta_knot_MTases"/>
</dbReference>
<dbReference type="PIRSF" id="PIRSF029256">
    <property type="entry name" value="SpoU_TrmH_prd"/>
    <property type="match status" value="1"/>
</dbReference>
<dbReference type="HAMAP" id="MF_01885">
    <property type="entry name" value="tRNA_methyltr_TrmL"/>
    <property type="match status" value="1"/>
</dbReference>
<evidence type="ECO:0000313" key="8">
    <source>
        <dbReference type="EMBL" id="WLV25474.1"/>
    </source>
</evidence>
<dbReference type="PANTHER" id="PTHR42971">
    <property type="entry name" value="TRNA (CYTIDINE(34)-2'-O)-METHYLTRANSFERASE"/>
    <property type="match status" value="1"/>
</dbReference>
<dbReference type="Gene3D" id="3.40.1280.10">
    <property type="match status" value="1"/>
</dbReference>
<dbReference type="InterPro" id="IPR016914">
    <property type="entry name" value="TrmL"/>
</dbReference>
<evidence type="ECO:0000256" key="4">
    <source>
        <dbReference type="ARBA" id="ARBA00022691"/>
    </source>
</evidence>
<sequence>MGLHVALYQPEIPPNTGNIARTCLGTGTSLHLIHPLGFKIDDKTLRRAGLDYWKHVDVHEHESFEALHSSWPNAEFYYIENYGTSYLTDVDFNRPDRDIFLVLGKETTGIPHELLVGKEDRCLRIHMNDQIRSLNLSNACAIAIYEVLRQQGFPNLK</sequence>
<evidence type="ECO:0000313" key="9">
    <source>
        <dbReference type="Proteomes" id="UP001180087"/>
    </source>
</evidence>
<proteinExistence type="inferred from homology"/>